<keyword evidence="1" id="KW-0488">Methylation</keyword>
<protein>
    <recommendedName>
        <fullName evidence="5">Type II secretion system protein GspG C-terminal domain-containing protein</fullName>
    </recommendedName>
</protein>
<gene>
    <name evidence="3" type="ORF">COY16_02435</name>
</gene>
<dbReference type="SUPFAM" id="SSF54523">
    <property type="entry name" value="Pili subunits"/>
    <property type="match status" value="1"/>
</dbReference>
<evidence type="ECO:0008006" key="5">
    <source>
        <dbReference type="Google" id="ProtNLM"/>
    </source>
</evidence>
<sequence length="172" mass="18544">MNKRWNLGGFTLVELIVVIGIIGILATLGIGSYTNIQKKARETKILSDLGEIKKAIESARITSGKTLGQITGNYCSACSACWGAGDLRNVPNSHLCAVRWLNAVTKISAQGFIGIEDIRRDSWGSPYWLDENDGEWVANICRIDNIASAGPDGIASTADDIYIRLKPISSGC</sequence>
<dbReference type="GO" id="GO:0015628">
    <property type="term" value="P:protein secretion by the type II secretion system"/>
    <property type="evidence" value="ECO:0007669"/>
    <property type="project" value="InterPro"/>
</dbReference>
<evidence type="ECO:0000256" key="2">
    <source>
        <dbReference type="SAM" id="Phobius"/>
    </source>
</evidence>
<dbReference type="Proteomes" id="UP000228503">
    <property type="component" value="Unassembled WGS sequence"/>
</dbReference>
<proteinExistence type="predicted"/>
<organism evidence="3 4">
    <name type="scientific">Candidatus Roizmanbacteria bacterium CG_4_10_14_0_2_um_filter_39_13</name>
    <dbReference type="NCBI Taxonomy" id="1974825"/>
    <lineage>
        <taxon>Bacteria</taxon>
        <taxon>Candidatus Roizmaniibacteriota</taxon>
    </lineage>
</organism>
<reference evidence="4" key="1">
    <citation type="submission" date="2017-09" db="EMBL/GenBank/DDBJ databases">
        <title>Depth-based differentiation of microbial function through sediment-hosted aquifers and enrichment of novel symbionts in the deep terrestrial subsurface.</title>
        <authorList>
            <person name="Probst A.J."/>
            <person name="Ladd B."/>
            <person name="Jarett J.K."/>
            <person name="Geller-Mcgrath D.E."/>
            <person name="Sieber C.M.K."/>
            <person name="Emerson J.B."/>
            <person name="Anantharaman K."/>
            <person name="Thomas B.C."/>
            <person name="Malmstrom R."/>
            <person name="Stieglmeier M."/>
            <person name="Klingl A."/>
            <person name="Woyke T."/>
            <person name="Ryan C.M."/>
            <person name="Banfield J.F."/>
        </authorList>
    </citation>
    <scope>NUCLEOTIDE SEQUENCE [LARGE SCALE GENOMIC DNA]</scope>
</reference>
<evidence type="ECO:0000313" key="3">
    <source>
        <dbReference type="EMBL" id="PIZ63213.1"/>
    </source>
</evidence>
<keyword evidence="2" id="KW-0472">Membrane</keyword>
<dbReference type="InterPro" id="IPR012902">
    <property type="entry name" value="N_methyl_site"/>
</dbReference>
<comment type="caution">
    <text evidence="3">The sequence shown here is derived from an EMBL/GenBank/DDBJ whole genome shotgun (WGS) entry which is preliminary data.</text>
</comment>
<dbReference type="PRINTS" id="PR00813">
    <property type="entry name" value="BCTERIALGSPG"/>
</dbReference>
<dbReference type="PROSITE" id="PS00409">
    <property type="entry name" value="PROKAR_NTER_METHYL"/>
    <property type="match status" value="1"/>
</dbReference>
<evidence type="ECO:0000256" key="1">
    <source>
        <dbReference type="ARBA" id="ARBA00022481"/>
    </source>
</evidence>
<accession>A0A2M7TZK8</accession>
<dbReference type="PANTHER" id="PTHR30093">
    <property type="entry name" value="GENERAL SECRETION PATHWAY PROTEIN G"/>
    <property type="match status" value="1"/>
</dbReference>
<dbReference type="AlphaFoldDB" id="A0A2M7TZK8"/>
<dbReference type="Gene3D" id="3.30.700.10">
    <property type="entry name" value="Glycoprotein, Type 4 Pilin"/>
    <property type="match status" value="1"/>
</dbReference>
<keyword evidence="2" id="KW-1133">Transmembrane helix</keyword>
<dbReference type="InterPro" id="IPR045584">
    <property type="entry name" value="Pilin-like"/>
</dbReference>
<evidence type="ECO:0000313" key="4">
    <source>
        <dbReference type="Proteomes" id="UP000228503"/>
    </source>
</evidence>
<dbReference type="NCBIfam" id="TIGR02532">
    <property type="entry name" value="IV_pilin_GFxxxE"/>
    <property type="match status" value="1"/>
</dbReference>
<dbReference type="InterPro" id="IPR000983">
    <property type="entry name" value="Bac_GSPG_pilin"/>
</dbReference>
<feature type="transmembrane region" description="Helical" evidence="2">
    <location>
        <begin position="12"/>
        <end position="34"/>
    </location>
</feature>
<keyword evidence="2" id="KW-0812">Transmembrane</keyword>
<dbReference type="EMBL" id="PFOB01000028">
    <property type="protein sequence ID" value="PIZ63213.1"/>
    <property type="molecule type" value="Genomic_DNA"/>
</dbReference>
<dbReference type="GO" id="GO:0015627">
    <property type="term" value="C:type II protein secretion system complex"/>
    <property type="evidence" value="ECO:0007669"/>
    <property type="project" value="InterPro"/>
</dbReference>
<name>A0A2M7TZK8_9BACT</name>